<sequence length="65" mass="7521">MCLCFLRVTTPLMMRVVSPGMYWMSTTGLPSDVSISVLRTPVYESFIHHMDHAHSKNRWGTEKHI</sequence>
<organism evidence="2">
    <name type="scientific">Laccaria bicolor (strain S238N-H82 / ATCC MYA-4686)</name>
    <name type="common">Bicoloured deceiver</name>
    <name type="synonym">Laccaria laccata var. bicolor</name>
    <dbReference type="NCBI Taxonomy" id="486041"/>
    <lineage>
        <taxon>Eukaryota</taxon>
        <taxon>Fungi</taxon>
        <taxon>Dikarya</taxon>
        <taxon>Basidiomycota</taxon>
        <taxon>Agaricomycotina</taxon>
        <taxon>Agaricomycetes</taxon>
        <taxon>Agaricomycetidae</taxon>
        <taxon>Agaricales</taxon>
        <taxon>Agaricineae</taxon>
        <taxon>Hydnangiaceae</taxon>
        <taxon>Laccaria</taxon>
    </lineage>
</organism>
<gene>
    <name evidence="1" type="ORF">LACBIDRAFT_306651</name>
</gene>
<evidence type="ECO:0000313" key="2">
    <source>
        <dbReference type="Proteomes" id="UP000001194"/>
    </source>
</evidence>
<dbReference type="GeneID" id="6081033"/>
<proteinExistence type="predicted"/>
<dbReference type="KEGG" id="lbc:LACBIDRAFT_306651"/>
<evidence type="ECO:0000313" key="1">
    <source>
        <dbReference type="EMBL" id="EDR03873.1"/>
    </source>
</evidence>
<name>B0DNH8_LACBS</name>
<keyword evidence="2" id="KW-1185">Reference proteome</keyword>
<reference evidence="1 2" key="1">
    <citation type="journal article" date="2008" name="Nature">
        <title>The genome of Laccaria bicolor provides insights into mycorrhizal symbiosis.</title>
        <authorList>
            <person name="Martin F."/>
            <person name="Aerts A."/>
            <person name="Ahren D."/>
            <person name="Brun A."/>
            <person name="Danchin E.G.J."/>
            <person name="Duchaussoy F."/>
            <person name="Gibon J."/>
            <person name="Kohler A."/>
            <person name="Lindquist E."/>
            <person name="Pereda V."/>
            <person name="Salamov A."/>
            <person name="Shapiro H.J."/>
            <person name="Wuyts J."/>
            <person name="Blaudez D."/>
            <person name="Buee M."/>
            <person name="Brokstein P."/>
            <person name="Canbaeck B."/>
            <person name="Cohen D."/>
            <person name="Courty P.E."/>
            <person name="Coutinho P.M."/>
            <person name="Delaruelle C."/>
            <person name="Detter J.C."/>
            <person name="Deveau A."/>
            <person name="DiFazio S."/>
            <person name="Duplessis S."/>
            <person name="Fraissinet-Tachet L."/>
            <person name="Lucic E."/>
            <person name="Frey-Klett P."/>
            <person name="Fourrey C."/>
            <person name="Feussner I."/>
            <person name="Gay G."/>
            <person name="Grimwood J."/>
            <person name="Hoegger P.J."/>
            <person name="Jain P."/>
            <person name="Kilaru S."/>
            <person name="Labbe J."/>
            <person name="Lin Y.C."/>
            <person name="Legue V."/>
            <person name="Le Tacon F."/>
            <person name="Marmeisse R."/>
            <person name="Melayah D."/>
            <person name="Montanini B."/>
            <person name="Muratet M."/>
            <person name="Nehls U."/>
            <person name="Niculita-Hirzel H."/>
            <person name="Oudot-Le Secq M.P."/>
            <person name="Peter M."/>
            <person name="Quesneville H."/>
            <person name="Rajashekar B."/>
            <person name="Reich M."/>
            <person name="Rouhier N."/>
            <person name="Schmutz J."/>
            <person name="Yin T."/>
            <person name="Chalot M."/>
            <person name="Henrissat B."/>
            <person name="Kuees U."/>
            <person name="Lucas S."/>
            <person name="Van de Peer Y."/>
            <person name="Podila G.K."/>
            <person name="Polle A."/>
            <person name="Pukkila P.J."/>
            <person name="Richardson P.M."/>
            <person name="Rouze P."/>
            <person name="Sanders I.R."/>
            <person name="Stajich J.E."/>
            <person name="Tunlid A."/>
            <person name="Tuskan G."/>
            <person name="Grigoriev I.V."/>
        </authorList>
    </citation>
    <scope>NUCLEOTIDE SEQUENCE [LARGE SCALE GENOMIC DNA]</scope>
    <source>
        <strain evidence="2">S238N-H82 / ATCC MYA-4686</strain>
    </source>
</reference>
<dbReference type="HOGENOM" id="CLU_2850103_0_0_1"/>
<dbReference type="InParanoid" id="B0DNH8"/>
<protein>
    <submittedName>
        <fullName evidence="1">Predicted protein</fullName>
    </submittedName>
</protein>
<dbReference type="AlphaFoldDB" id="B0DNH8"/>
<dbReference type="Proteomes" id="UP000001194">
    <property type="component" value="Unassembled WGS sequence"/>
</dbReference>
<accession>B0DNH8</accession>
<dbReference type="RefSeq" id="XP_001885441.1">
    <property type="nucleotide sequence ID" value="XM_001885406.1"/>
</dbReference>
<dbReference type="EMBL" id="DS547121">
    <property type="protein sequence ID" value="EDR03873.1"/>
    <property type="molecule type" value="Genomic_DNA"/>
</dbReference>